<protein>
    <submittedName>
        <fullName evidence="6">Flagellar basal-body rod protein FlgG</fullName>
    </submittedName>
</protein>
<dbReference type="InterPro" id="IPR001444">
    <property type="entry name" value="Flag_bb_rod_N"/>
</dbReference>
<gene>
    <name evidence="6" type="ORF">ACJDU8_07990</name>
</gene>
<dbReference type="InterPro" id="IPR019776">
    <property type="entry name" value="Flagellar_basal_body_rod_CS"/>
</dbReference>
<keyword evidence="7" id="KW-1185">Reference proteome</keyword>
<keyword evidence="6" id="KW-0966">Cell projection</keyword>
<evidence type="ECO:0000259" key="5">
    <source>
        <dbReference type="Pfam" id="PF22692"/>
    </source>
</evidence>
<keyword evidence="6" id="KW-0282">Flagellum</keyword>
<feature type="domain" description="Flagellar basal body rod protein N-terminal" evidence="3">
    <location>
        <begin position="5"/>
        <end position="35"/>
    </location>
</feature>
<dbReference type="InterPro" id="IPR037925">
    <property type="entry name" value="FlgE/F/G-like"/>
</dbReference>
<dbReference type="InterPro" id="IPR010930">
    <property type="entry name" value="Flg_bb/hook_C_dom"/>
</dbReference>
<keyword evidence="6" id="KW-0969">Cilium</keyword>
<evidence type="ECO:0000313" key="7">
    <source>
        <dbReference type="Proteomes" id="UP001623660"/>
    </source>
</evidence>
<dbReference type="Proteomes" id="UP001623660">
    <property type="component" value="Unassembled WGS sequence"/>
</dbReference>
<dbReference type="SUPFAM" id="SSF117143">
    <property type="entry name" value="Flagellar hook protein flgE"/>
    <property type="match status" value="1"/>
</dbReference>
<name>A0ABW8SHP1_9CLOT</name>
<dbReference type="PANTHER" id="PTHR30435">
    <property type="entry name" value="FLAGELLAR PROTEIN"/>
    <property type="match status" value="1"/>
</dbReference>
<dbReference type="EMBL" id="JBJHZX010000009">
    <property type="protein sequence ID" value="MFL0195505.1"/>
    <property type="molecule type" value="Genomic_DNA"/>
</dbReference>
<organism evidence="6 7">
    <name type="scientific">Candidatus Clostridium eludens</name>
    <dbReference type="NCBI Taxonomy" id="3381663"/>
    <lineage>
        <taxon>Bacteria</taxon>
        <taxon>Bacillati</taxon>
        <taxon>Bacillota</taxon>
        <taxon>Clostridia</taxon>
        <taxon>Eubacteriales</taxon>
        <taxon>Clostridiaceae</taxon>
        <taxon>Clostridium</taxon>
    </lineage>
</organism>
<dbReference type="Pfam" id="PF22692">
    <property type="entry name" value="LlgE_F_G_D1"/>
    <property type="match status" value="1"/>
</dbReference>
<evidence type="ECO:0000256" key="1">
    <source>
        <dbReference type="ARBA" id="ARBA00009677"/>
    </source>
</evidence>
<evidence type="ECO:0000259" key="3">
    <source>
        <dbReference type="Pfam" id="PF00460"/>
    </source>
</evidence>
<evidence type="ECO:0000259" key="4">
    <source>
        <dbReference type="Pfam" id="PF06429"/>
    </source>
</evidence>
<comment type="caution">
    <text evidence="6">The sequence shown here is derived from an EMBL/GenBank/DDBJ whole genome shotgun (WGS) entry which is preliminary data.</text>
</comment>
<dbReference type="PROSITE" id="PS00588">
    <property type="entry name" value="FLAGELLA_BB_ROD"/>
    <property type="match status" value="1"/>
</dbReference>
<feature type="domain" description="Flagellar hook protein FlgE/F/G-like D1" evidence="5">
    <location>
        <begin position="96"/>
        <end position="153"/>
    </location>
</feature>
<evidence type="ECO:0000256" key="2">
    <source>
        <dbReference type="RuleBase" id="RU362116"/>
    </source>
</evidence>
<sequence>MIRSFYTAVSGMVVQEAKQDVITNNLANVNTVGFKQDNLKTTTFDDVLLQNYDKIVNGKNVKNVIGSISFGSKIDSVNTGFTQGTIESTGVPTDFAIDGKGFFTVRRQDGSEFYTRDGHFHVNTAGLLVDDQGNDVIGRNTQTGALGTINVGNGDITSDPYGNISINGTQKYKFYTVDFNNYNTLTKVGDNLYTGQNAVETNAVVTQKSLEKSNVNLVSVMSDLITTMRTFETNQKAVQSIDETLDKLVNEVGKV</sequence>
<dbReference type="RefSeq" id="WP_406791626.1">
    <property type="nucleotide sequence ID" value="NZ_JBJHZX010000009.1"/>
</dbReference>
<accession>A0ABW8SHP1</accession>
<evidence type="ECO:0000313" key="6">
    <source>
        <dbReference type="EMBL" id="MFL0195505.1"/>
    </source>
</evidence>
<keyword evidence="2" id="KW-0975">Bacterial flagellum</keyword>
<reference evidence="6 7" key="1">
    <citation type="submission" date="2024-11" db="EMBL/GenBank/DDBJ databases">
        <authorList>
            <person name="Heng Y.C."/>
            <person name="Lim A.C.H."/>
            <person name="Lee J.K.Y."/>
            <person name="Kittelmann S."/>
        </authorList>
    </citation>
    <scope>NUCLEOTIDE SEQUENCE [LARGE SCALE GENOMIC DNA]</scope>
    <source>
        <strain evidence="6 7">WILCCON 0269</strain>
    </source>
</reference>
<proteinExistence type="inferred from homology"/>
<dbReference type="Pfam" id="PF00460">
    <property type="entry name" value="Flg_bb_rod"/>
    <property type="match status" value="1"/>
</dbReference>
<dbReference type="InterPro" id="IPR053967">
    <property type="entry name" value="LlgE_F_G-like_D1"/>
</dbReference>
<comment type="similarity">
    <text evidence="1 2">Belongs to the flagella basal body rod proteins family.</text>
</comment>
<dbReference type="PANTHER" id="PTHR30435:SF19">
    <property type="entry name" value="FLAGELLAR BASAL-BODY ROD PROTEIN FLGG"/>
    <property type="match status" value="1"/>
</dbReference>
<dbReference type="Pfam" id="PF06429">
    <property type="entry name" value="Flg_bbr_C"/>
    <property type="match status" value="1"/>
</dbReference>
<feature type="domain" description="Flagellar basal-body/hook protein C-terminal" evidence="4">
    <location>
        <begin position="207"/>
        <end position="250"/>
    </location>
</feature>
<comment type="subcellular location">
    <subcellularLocation>
        <location evidence="2">Bacterial flagellum basal body</location>
    </subcellularLocation>
</comment>
<dbReference type="InterPro" id="IPR020013">
    <property type="entry name" value="Flagellar_FlgE/F/G"/>
</dbReference>
<dbReference type="NCBIfam" id="TIGR03506">
    <property type="entry name" value="FlgEFG_subfam"/>
    <property type="match status" value="1"/>
</dbReference>